<comment type="caution">
    <text evidence="8">The sequence shown here is derived from an EMBL/GenBank/DDBJ whole genome shotgun (WGS) entry which is preliminary data.</text>
</comment>
<sequence>MGTDVTKVLETVQNPLSFKVHRIMCTELMKLVARVSIILPSIEAARPRCSSGIQSLCLFNRALDKAKLLMQHCCESSRLYLAITGDVILSRCEKSRDLLEQSLNQIQNMVPVLLAVKISRIIDDLRCVTFILDSAEEEAGRIVRKLLQQDALKSDSIENSEIEGLQFAASILSITSPKAILIERRSIRKLLGKVHENDPTKKKILKCLLHLLNKYGNLIMGEQMEKAYACSERSYGIQRFSHNSLDNQSAELESRMVYGLYEPHTIDLSRVVPPEELQCPMSLRVMYDPVVIASGETYERMWIQKWFDEGNDTCPKTETKLAHRSLTPNVAIKDLISKWCTKYGVSIRDPGLQDKDLHSWEASSTSIASFGSSMNDLRLQVDLSTVSFASSDKTMHDADLVFLSKLPDLQWDSQCQVIEDVKSCLKGNDQAYHFVSSENFVYPLIKFLRDAYDIHDVKAQKAGAKLMFEFVSNCRNDLLYLNEDAFSMLANFLDSEVIEEALAIIEVLSNHQYCRAKVAASNATVVAILKILDSLSREFQQQAIKILCNLSLNSEICSQMVSLEGVPKLVSLFNDSALAGRCIYIMENLCDTEEGRVSVVETKGCISCVAERLLSGNYEDQEHAVAVLLSLCSQRVQYCQLVMDEGVIPSLVNISIKGNDKAMVSALELLRLLRDVNYDDKEDSFGSGLGAPQDSNNHSKEKKSSKVSGFLGRTMPVFSKAGSLAFKWKR</sequence>
<evidence type="ECO:0000313" key="8">
    <source>
        <dbReference type="EMBL" id="KAJ7944272.1"/>
    </source>
</evidence>
<evidence type="ECO:0000256" key="5">
    <source>
        <dbReference type="ARBA" id="ARBA00022786"/>
    </source>
</evidence>
<reference evidence="8" key="1">
    <citation type="journal article" date="2023" name="Science">
        <title>Elucidation of the pathway for biosynthesis of saponin adjuvants from the soapbark tree.</title>
        <authorList>
            <person name="Reed J."/>
            <person name="Orme A."/>
            <person name="El-Demerdash A."/>
            <person name="Owen C."/>
            <person name="Martin L.B.B."/>
            <person name="Misra R.C."/>
            <person name="Kikuchi S."/>
            <person name="Rejzek M."/>
            <person name="Martin A.C."/>
            <person name="Harkess A."/>
            <person name="Leebens-Mack J."/>
            <person name="Louveau T."/>
            <person name="Stephenson M.J."/>
            <person name="Osbourn A."/>
        </authorList>
    </citation>
    <scope>NUCLEOTIDE SEQUENCE</scope>
    <source>
        <strain evidence="8">S10</strain>
    </source>
</reference>
<keyword evidence="5" id="KW-0833">Ubl conjugation pathway</keyword>
<keyword evidence="9" id="KW-1185">Reference proteome</keyword>
<dbReference type="InterPro" id="IPR058678">
    <property type="entry name" value="ARM_PUB"/>
</dbReference>
<feature type="region of interest" description="Disordered" evidence="6">
    <location>
        <begin position="684"/>
        <end position="707"/>
    </location>
</feature>
<name>A0AAD7KR24_QUISA</name>
<dbReference type="SUPFAM" id="SSF57850">
    <property type="entry name" value="RING/U-box"/>
    <property type="match status" value="1"/>
</dbReference>
<accession>A0AAD7KR24</accession>
<dbReference type="AlphaFoldDB" id="A0AAD7KR24"/>
<dbReference type="InterPro" id="IPR011989">
    <property type="entry name" value="ARM-like"/>
</dbReference>
<dbReference type="InterPro" id="IPR016024">
    <property type="entry name" value="ARM-type_fold"/>
</dbReference>
<evidence type="ECO:0000256" key="1">
    <source>
        <dbReference type="ARBA" id="ARBA00000900"/>
    </source>
</evidence>
<dbReference type="PANTHER" id="PTHR23315:SF240">
    <property type="entry name" value="U-BOX DOMAIN-CONTAINING PROTEIN 5"/>
    <property type="match status" value="1"/>
</dbReference>
<evidence type="ECO:0000313" key="9">
    <source>
        <dbReference type="Proteomes" id="UP001163823"/>
    </source>
</evidence>
<dbReference type="Proteomes" id="UP001163823">
    <property type="component" value="Chromosome 14"/>
</dbReference>
<dbReference type="PROSITE" id="PS51698">
    <property type="entry name" value="U_BOX"/>
    <property type="match status" value="1"/>
</dbReference>
<evidence type="ECO:0000256" key="4">
    <source>
        <dbReference type="ARBA" id="ARBA00022679"/>
    </source>
</evidence>
<evidence type="ECO:0000256" key="3">
    <source>
        <dbReference type="ARBA" id="ARBA00012483"/>
    </source>
</evidence>
<evidence type="ECO:0000259" key="7">
    <source>
        <dbReference type="PROSITE" id="PS51698"/>
    </source>
</evidence>
<dbReference type="SMART" id="SM00504">
    <property type="entry name" value="Ubox"/>
    <property type="match status" value="1"/>
</dbReference>
<dbReference type="InterPro" id="IPR003613">
    <property type="entry name" value="Ubox_domain"/>
</dbReference>
<comment type="catalytic activity">
    <reaction evidence="1">
        <text>S-ubiquitinyl-[E2 ubiquitin-conjugating enzyme]-L-cysteine + [acceptor protein]-L-lysine = [E2 ubiquitin-conjugating enzyme]-L-cysteine + N(6)-ubiquitinyl-[acceptor protein]-L-lysine.</text>
        <dbReference type="EC" id="2.3.2.27"/>
    </reaction>
</comment>
<proteinExistence type="predicted"/>
<dbReference type="GO" id="GO:0016567">
    <property type="term" value="P:protein ubiquitination"/>
    <property type="evidence" value="ECO:0007669"/>
    <property type="project" value="InterPro"/>
</dbReference>
<dbReference type="Gene3D" id="1.25.10.10">
    <property type="entry name" value="Leucine-rich Repeat Variant"/>
    <property type="match status" value="2"/>
</dbReference>
<dbReference type="Gene3D" id="3.30.40.10">
    <property type="entry name" value="Zinc/RING finger domain, C3HC4 (zinc finger)"/>
    <property type="match status" value="1"/>
</dbReference>
<dbReference type="KEGG" id="qsa:O6P43_033696"/>
<dbReference type="EC" id="2.3.2.27" evidence="3"/>
<dbReference type="EMBL" id="JARAOO010000014">
    <property type="protein sequence ID" value="KAJ7944272.1"/>
    <property type="molecule type" value="Genomic_DNA"/>
</dbReference>
<gene>
    <name evidence="8" type="ORF">O6P43_033696</name>
</gene>
<dbReference type="InterPro" id="IPR045210">
    <property type="entry name" value="RING-Ubox_PUB"/>
</dbReference>
<evidence type="ECO:0000256" key="6">
    <source>
        <dbReference type="SAM" id="MobiDB-lite"/>
    </source>
</evidence>
<dbReference type="InterPro" id="IPR013083">
    <property type="entry name" value="Znf_RING/FYVE/PHD"/>
</dbReference>
<dbReference type="CDD" id="cd16664">
    <property type="entry name" value="RING-Ubox_PUB"/>
    <property type="match status" value="1"/>
</dbReference>
<organism evidence="8 9">
    <name type="scientific">Quillaja saponaria</name>
    <name type="common">Soap bark tree</name>
    <dbReference type="NCBI Taxonomy" id="32244"/>
    <lineage>
        <taxon>Eukaryota</taxon>
        <taxon>Viridiplantae</taxon>
        <taxon>Streptophyta</taxon>
        <taxon>Embryophyta</taxon>
        <taxon>Tracheophyta</taxon>
        <taxon>Spermatophyta</taxon>
        <taxon>Magnoliopsida</taxon>
        <taxon>eudicotyledons</taxon>
        <taxon>Gunneridae</taxon>
        <taxon>Pentapetalae</taxon>
        <taxon>rosids</taxon>
        <taxon>fabids</taxon>
        <taxon>Fabales</taxon>
        <taxon>Quillajaceae</taxon>
        <taxon>Quillaja</taxon>
    </lineage>
</organism>
<dbReference type="Pfam" id="PF04564">
    <property type="entry name" value="U-box"/>
    <property type="match status" value="1"/>
</dbReference>
<dbReference type="PANTHER" id="PTHR23315">
    <property type="entry name" value="U BOX DOMAIN-CONTAINING"/>
    <property type="match status" value="1"/>
</dbReference>
<dbReference type="SUPFAM" id="SSF48371">
    <property type="entry name" value="ARM repeat"/>
    <property type="match status" value="1"/>
</dbReference>
<dbReference type="Pfam" id="PF25598">
    <property type="entry name" value="ARM_PUB"/>
    <property type="match status" value="1"/>
</dbReference>
<dbReference type="GO" id="GO:0061630">
    <property type="term" value="F:ubiquitin protein ligase activity"/>
    <property type="evidence" value="ECO:0007669"/>
    <property type="project" value="UniProtKB-EC"/>
</dbReference>
<keyword evidence="4 8" id="KW-0808">Transferase</keyword>
<feature type="domain" description="U-box" evidence="7">
    <location>
        <begin position="272"/>
        <end position="346"/>
    </location>
</feature>
<evidence type="ECO:0000256" key="2">
    <source>
        <dbReference type="ARBA" id="ARBA00004906"/>
    </source>
</evidence>
<protein>
    <recommendedName>
        <fullName evidence="3">RING-type E3 ubiquitin transferase</fullName>
        <ecNumber evidence="3">2.3.2.27</ecNumber>
    </recommendedName>
</protein>
<comment type="pathway">
    <text evidence="2">Protein modification; protein ubiquitination.</text>
</comment>